<evidence type="ECO:0000256" key="4">
    <source>
        <dbReference type="ARBA" id="ARBA00022519"/>
    </source>
</evidence>
<evidence type="ECO:0000256" key="8">
    <source>
        <dbReference type="ARBA" id="ARBA00038436"/>
    </source>
</evidence>
<keyword evidence="12" id="KW-1185">Reference proteome</keyword>
<keyword evidence="2" id="KW-0813">Transport</keyword>
<protein>
    <submittedName>
        <fullName evidence="11">TRAP transporter small permease</fullName>
    </submittedName>
</protein>
<sequence length="144" mass="16316">MGALAIVMIIGVFSRYILEISLPWVNELSLFLFAWVTFLGATVGIKNNDMAAVRIIVDKFSGLNLRVINFVIQLFILLFSVILFYFSYILFTSPATQNTLAISLGIPMWIPYIVLPIAFLIMILFSINNMIEIVKKNDKTQSNM</sequence>
<dbReference type="Proteomes" id="UP000595823">
    <property type="component" value="Chromosome"/>
</dbReference>
<evidence type="ECO:0000256" key="2">
    <source>
        <dbReference type="ARBA" id="ARBA00022448"/>
    </source>
</evidence>
<dbReference type="GO" id="GO:0005886">
    <property type="term" value="C:plasma membrane"/>
    <property type="evidence" value="ECO:0007669"/>
    <property type="project" value="UniProtKB-SubCell"/>
</dbReference>
<evidence type="ECO:0000313" key="11">
    <source>
        <dbReference type="EMBL" id="QQK74725.1"/>
    </source>
</evidence>
<accession>A0A7T6Z0J9</accession>
<evidence type="ECO:0000256" key="7">
    <source>
        <dbReference type="ARBA" id="ARBA00023136"/>
    </source>
</evidence>
<proteinExistence type="inferred from homology"/>
<name>A0A7T6Z0J9_9BACI</name>
<evidence type="ECO:0000256" key="9">
    <source>
        <dbReference type="SAM" id="Phobius"/>
    </source>
</evidence>
<dbReference type="GO" id="GO:0022857">
    <property type="term" value="F:transmembrane transporter activity"/>
    <property type="evidence" value="ECO:0007669"/>
    <property type="project" value="TreeGrafter"/>
</dbReference>
<reference evidence="11 12" key="1">
    <citation type="submission" date="2020-06" db="EMBL/GenBank/DDBJ databases">
        <title>Genomic analysis of Salicibibacter sp. NKC5-3.</title>
        <authorList>
            <person name="Oh Y.J."/>
        </authorList>
    </citation>
    <scope>NUCLEOTIDE SEQUENCE [LARGE SCALE GENOMIC DNA]</scope>
    <source>
        <strain evidence="11 12">NKC5-3</strain>
    </source>
</reference>
<gene>
    <name evidence="11" type="ORF">HUG15_03290</name>
</gene>
<feature type="domain" description="Tripartite ATP-independent periplasmic transporters DctQ component" evidence="10">
    <location>
        <begin position="4"/>
        <end position="135"/>
    </location>
</feature>
<dbReference type="AlphaFoldDB" id="A0A7T6Z0J9"/>
<comment type="similarity">
    <text evidence="8">Belongs to the TRAP transporter small permease family.</text>
</comment>
<dbReference type="EMBL" id="CP054705">
    <property type="protein sequence ID" value="QQK74725.1"/>
    <property type="molecule type" value="Genomic_DNA"/>
</dbReference>
<dbReference type="InterPro" id="IPR007387">
    <property type="entry name" value="TRAP_DctQ"/>
</dbReference>
<evidence type="ECO:0000259" key="10">
    <source>
        <dbReference type="Pfam" id="PF04290"/>
    </source>
</evidence>
<feature type="transmembrane region" description="Helical" evidence="9">
    <location>
        <begin position="109"/>
        <end position="127"/>
    </location>
</feature>
<evidence type="ECO:0000256" key="5">
    <source>
        <dbReference type="ARBA" id="ARBA00022692"/>
    </source>
</evidence>
<keyword evidence="7 9" id="KW-0472">Membrane</keyword>
<feature type="transmembrane region" description="Helical" evidence="9">
    <location>
        <begin position="66"/>
        <end position="89"/>
    </location>
</feature>
<evidence type="ECO:0000313" key="12">
    <source>
        <dbReference type="Proteomes" id="UP000595823"/>
    </source>
</evidence>
<feature type="transmembrane region" description="Helical" evidence="9">
    <location>
        <begin position="24"/>
        <end position="45"/>
    </location>
</feature>
<dbReference type="GO" id="GO:0015740">
    <property type="term" value="P:C4-dicarboxylate transport"/>
    <property type="evidence" value="ECO:0007669"/>
    <property type="project" value="TreeGrafter"/>
</dbReference>
<evidence type="ECO:0000256" key="3">
    <source>
        <dbReference type="ARBA" id="ARBA00022475"/>
    </source>
</evidence>
<evidence type="ECO:0000256" key="1">
    <source>
        <dbReference type="ARBA" id="ARBA00004429"/>
    </source>
</evidence>
<keyword evidence="5 9" id="KW-0812">Transmembrane</keyword>
<dbReference type="PANTHER" id="PTHR35011:SF2">
    <property type="entry name" value="2,3-DIKETO-L-GULONATE TRAP TRANSPORTER SMALL PERMEASE PROTEIN YIAM"/>
    <property type="match status" value="1"/>
</dbReference>
<dbReference type="KEGG" id="scia:HUG15_03290"/>
<dbReference type="PANTHER" id="PTHR35011">
    <property type="entry name" value="2,3-DIKETO-L-GULONATE TRAP TRANSPORTER SMALL PERMEASE PROTEIN YIAM"/>
    <property type="match status" value="1"/>
</dbReference>
<comment type="subcellular location">
    <subcellularLocation>
        <location evidence="1">Cell inner membrane</location>
        <topology evidence="1">Multi-pass membrane protein</topology>
    </subcellularLocation>
</comment>
<keyword evidence="6 9" id="KW-1133">Transmembrane helix</keyword>
<keyword evidence="4" id="KW-0997">Cell inner membrane</keyword>
<dbReference type="Pfam" id="PF04290">
    <property type="entry name" value="DctQ"/>
    <property type="match status" value="1"/>
</dbReference>
<keyword evidence="3" id="KW-1003">Cell membrane</keyword>
<dbReference type="InterPro" id="IPR055348">
    <property type="entry name" value="DctQ"/>
</dbReference>
<organism evidence="11 12">
    <name type="scientific">Salicibibacter cibarius</name>
    <dbReference type="NCBI Taxonomy" id="2743000"/>
    <lineage>
        <taxon>Bacteria</taxon>
        <taxon>Bacillati</taxon>
        <taxon>Bacillota</taxon>
        <taxon>Bacilli</taxon>
        <taxon>Bacillales</taxon>
        <taxon>Bacillaceae</taxon>
        <taxon>Salicibibacter</taxon>
    </lineage>
</organism>
<evidence type="ECO:0000256" key="6">
    <source>
        <dbReference type="ARBA" id="ARBA00022989"/>
    </source>
</evidence>